<organism evidence="9 10">
    <name type="scientific">Ficedula albicollis</name>
    <name type="common">Collared flycatcher</name>
    <name type="synonym">Muscicapa albicollis</name>
    <dbReference type="NCBI Taxonomy" id="59894"/>
    <lineage>
        <taxon>Eukaryota</taxon>
        <taxon>Metazoa</taxon>
        <taxon>Chordata</taxon>
        <taxon>Craniata</taxon>
        <taxon>Vertebrata</taxon>
        <taxon>Euteleostomi</taxon>
        <taxon>Archelosauria</taxon>
        <taxon>Archosauria</taxon>
        <taxon>Dinosauria</taxon>
        <taxon>Saurischia</taxon>
        <taxon>Theropoda</taxon>
        <taxon>Coelurosauria</taxon>
        <taxon>Aves</taxon>
        <taxon>Neognathae</taxon>
        <taxon>Neoaves</taxon>
        <taxon>Telluraves</taxon>
        <taxon>Australaves</taxon>
        <taxon>Passeriformes</taxon>
        <taxon>Muscicapidae</taxon>
        <taxon>Ficedula</taxon>
    </lineage>
</organism>
<keyword evidence="2" id="KW-0597">Phosphoprotein</keyword>
<dbReference type="CDD" id="cd11283">
    <property type="entry name" value="ADF_GMF-beta_like"/>
    <property type="match status" value="1"/>
</dbReference>
<dbReference type="GO" id="GO:0071846">
    <property type="term" value="P:actin filament debranching"/>
    <property type="evidence" value="ECO:0007669"/>
    <property type="project" value="InterPro"/>
</dbReference>
<dbReference type="InterPro" id="IPR011171">
    <property type="entry name" value="GMF"/>
</dbReference>
<dbReference type="Gene3D" id="3.40.20.10">
    <property type="entry name" value="Severin"/>
    <property type="match status" value="1"/>
</dbReference>
<dbReference type="SMART" id="SM00102">
    <property type="entry name" value="ADF"/>
    <property type="match status" value="1"/>
</dbReference>
<keyword evidence="4" id="KW-0339">Growth factor</keyword>
<evidence type="ECO:0000313" key="9">
    <source>
        <dbReference type="Ensembl" id="ENSFALP00000017218.1"/>
    </source>
</evidence>
<name>A0A803V3B2_FICAL</name>
<protein>
    <recommendedName>
        <fullName evidence="6">Glia maturation factor beta</fullName>
    </recommendedName>
</protein>
<reference evidence="9" key="3">
    <citation type="submission" date="2025-09" db="UniProtKB">
        <authorList>
            <consortium name="Ensembl"/>
        </authorList>
    </citation>
    <scope>IDENTIFICATION</scope>
</reference>
<dbReference type="InterPro" id="IPR033466">
    <property type="entry name" value="Cornichon_conserved"/>
</dbReference>
<dbReference type="PANTHER" id="PTHR11249:SF3">
    <property type="entry name" value="GLIA MATURATION FACTOR BETA"/>
    <property type="match status" value="1"/>
</dbReference>
<evidence type="ECO:0000256" key="1">
    <source>
        <dbReference type="ARBA" id="ARBA00010055"/>
    </source>
</evidence>
<feature type="transmembrane region" description="Helical" evidence="7">
    <location>
        <begin position="149"/>
        <end position="175"/>
    </location>
</feature>
<dbReference type="SUPFAM" id="SSF55753">
    <property type="entry name" value="Actin depolymerizing proteins"/>
    <property type="match status" value="1"/>
</dbReference>
<evidence type="ECO:0000256" key="7">
    <source>
        <dbReference type="SAM" id="Phobius"/>
    </source>
</evidence>
<evidence type="ECO:0000256" key="3">
    <source>
        <dbReference type="ARBA" id="ARBA00022990"/>
    </source>
</evidence>
<keyword evidence="3" id="KW-0007">Acetylation</keyword>
<comment type="function">
    <text evidence="5">This protein causes differentiation of brain cells, stimulation of neural regeneration, and inhibition of proliferation of tumor cells.</text>
</comment>
<keyword evidence="7" id="KW-0472">Membrane</keyword>
<comment type="similarity">
    <text evidence="1">Belongs to the actin-binding proteins ADF family. GMF subfamily.</text>
</comment>
<dbReference type="GO" id="GO:0030864">
    <property type="term" value="C:cortical actin cytoskeleton"/>
    <property type="evidence" value="ECO:0007669"/>
    <property type="project" value="TreeGrafter"/>
</dbReference>
<dbReference type="GO" id="GO:0071933">
    <property type="term" value="F:Arp2/3 complex binding"/>
    <property type="evidence" value="ECO:0007669"/>
    <property type="project" value="InterPro"/>
</dbReference>
<dbReference type="InterPro" id="IPR002108">
    <property type="entry name" value="ADF-H"/>
</dbReference>
<evidence type="ECO:0000256" key="5">
    <source>
        <dbReference type="ARBA" id="ARBA00037584"/>
    </source>
</evidence>
<dbReference type="InterPro" id="IPR003377">
    <property type="entry name" value="Cornichon"/>
</dbReference>
<dbReference type="GO" id="GO:0016192">
    <property type="term" value="P:vesicle-mediated transport"/>
    <property type="evidence" value="ECO:0007669"/>
    <property type="project" value="InterPro"/>
</dbReference>
<reference evidence="9 10" key="1">
    <citation type="journal article" date="2012" name="Nature">
        <title>The genomic landscape of species divergence in Ficedula flycatchers.</title>
        <authorList>
            <person name="Ellegren H."/>
            <person name="Smeds L."/>
            <person name="Burri R."/>
            <person name="Olason P.I."/>
            <person name="Backstrom N."/>
            <person name="Kawakami T."/>
            <person name="Kunstner A."/>
            <person name="Makinen H."/>
            <person name="Nadachowska-Brzyska K."/>
            <person name="Qvarnstrom A."/>
            <person name="Uebbing S."/>
            <person name="Wolf J.B."/>
        </authorList>
    </citation>
    <scope>NUCLEOTIDE SEQUENCE [LARGE SCALE GENOMIC DNA]</scope>
</reference>
<keyword evidence="7" id="KW-1133">Transmembrane helix</keyword>
<evidence type="ECO:0000256" key="6">
    <source>
        <dbReference type="ARBA" id="ARBA00040492"/>
    </source>
</evidence>
<reference evidence="9" key="2">
    <citation type="submission" date="2025-08" db="UniProtKB">
        <authorList>
            <consortium name="Ensembl"/>
        </authorList>
    </citation>
    <scope>IDENTIFICATION</scope>
</reference>
<dbReference type="SMART" id="SM01398">
    <property type="entry name" value="Cornichon"/>
    <property type="match status" value="1"/>
</dbReference>
<dbReference type="AlphaFoldDB" id="A0A803V3B2"/>
<keyword evidence="10" id="KW-1185">Reference proteome</keyword>
<evidence type="ECO:0000259" key="8">
    <source>
        <dbReference type="PROSITE" id="PS51263"/>
    </source>
</evidence>
<dbReference type="Pfam" id="PF03311">
    <property type="entry name" value="Cornichon"/>
    <property type="match status" value="1"/>
</dbReference>
<dbReference type="GO" id="GO:0034316">
    <property type="term" value="P:negative regulation of Arp2/3 complex-mediated actin nucleation"/>
    <property type="evidence" value="ECO:0007669"/>
    <property type="project" value="TreeGrafter"/>
</dbReference>
<dbReference type="PROSITE" id="PS01340">
    <property type="entry name" value="CORNICHON"/>
    <property type="match status" value="1"/>
</dbReference>
<dbReference type="PROSITE" id="PS51263">
    <property type="entry name" value="ADF_H"/>
    <property type="match status" value="1"/>
</dbReference>
<sequence length="237" mass="27605">MRSESLVVCDVAEDLVEKLRKFRFRKETNNAAIIMKIDKDKQLVVLDEEHEGISPDELKDELPERQPRFIVYSYKYQHEDGRVSYPLCFIFSSPVGCKPEQQMMYAGSKNKLVQTAELTKIIAFDELKTDYKNPIDQCNTLNPLVLPEYLIHAFFCVMFLCAAEWLTLGLNMPLLAYHIWRYMSRPVMSGPGLYDPTTIMNADILAYCQKEGWCKLAFYLLSFFYYLYGMIYVLVSS</sequence>
<dbReference type="GeneTree" id="ENSGT00390000008920"/>
<dbReference type="Proteomes" id="UP000016665">
    <property type="component" value="Chromosome 5"/>
</dbReference>
<accession>A0A803V3B2</accession>
<keyword evidence="7" id="KW-0812">Transmembrane</keyword>
<dbReference type="GO" id="GO:0003779">
    <property type="term" value="F:actin binding"/>
    <property type="evidence" value="ECO:0007669"/>
    <property type="project" value="InterPro"/>
</dbReference>
<evidence type="ECO:0000256" key="2">
    <source>
        <dbReference type="ARBA" id="ARBA00022553"/>
    </source>
</evidence>
<evidence type="ECO:0000313" key="10">
    <source>
        <dbReference type="Proteomes" id="UP000016665"/>
    </source>
</evidence>
<dbReference type="FunFam" id="3.40.20.10:FF:000024">
    <property type="entry name" value="Glia maturation factor"/>
    <property type="match status" value="1"/>
</dbReference>
<dbReference type="GO" id="GO:0008083">
    <property type="term" value="F:growth factor activity"/>
    <property type="evidence" value="ECO:0007669"/>
    <property type="project" value="UniProtKB-KW"/>
</dbReference>
<proteinExistence type="inferred from homology"/>
<dbReference type="InterPro" id="IPR029006">
    <property type="entry name" value="ADF-H/Gelsolin-like_dom_sf"/>
</dbReference>
<feature type="domain" description="ADF-H" evidence="8">
    <location>
        <begin position="5"/>
        <end position="139"/>
    </location>
</feature>
<dbReference type="PANTHER" id="PTHR11249">
    <property type="entry name" value="GLIAL FACTOR NATURATION FACTOR"/>
    <property type="match status" value="1"/>
</dbReference>
<evidence type="ECO:0000256" key="4">
    <source>
        <dbReference type="ARBA" id="ARBA00023030"/>
    </source>
</evidence>
<gene>
    <name evidence="9" type="primary">GMFB</name>
</gene>
<feature type="transmembrane region" description="Helical" evidence="7">
    <location>
        <begin position="216"/>
        <end position="235"/>
    </location>
</feature>
<dbReference type="Ensembl" id="ENSFALT00000044839.1">
    <property type="protein sequence ID" value="ENSFALP00000017218.1"/>
    <property type="gene ID" value="ENSFALG00000024046.1"/>
</dbReference>